<dbReference type="CDD" id="cd07516">
    <property type="entry name" value="HAD_Pase"/>
    <property type="match status" value="1"/>
</dbReference>
<dbReference type="GO" id="GO:0016791">
    <property type="term" value="F:phosphatase activity"/>
    <property type="evidence" value="ECO:0007669"/>
    <property type="project" value="UniProtKB-ARBA"/>
</dbReference>
<dbReference type="Gene3D" id="3.30.1240.10">
    <property type="match status" value="1"/>
</dbReference>
<name>A0ABC9VAN9_9BACL</name>
<dbReference type="PROSITE" id="PS01228">
    <property type="entry name" value="COF_1"/>
    <property type="match status" value="1"/>
</dbReference>
<dbReference type="NCBIfam" id="TIGR01484">
    <property type="entry name" value="HAD-SF-IIB"/>
    <property type="match status" value="1"/>
</dbReference>
<protein>
    <submittedName>
        <fullName evidence="1">HAD-superfamily hydrolase</fullName>
    </submittedName>
</protein>
<dbReference type="SUPFAM" id="SSF56784">
    <property type="entry name" value="HAD-like"/>
    <property type="match status" value="1"/>
</dbReference>
<dbReference type="InterPro" id="IPR006379">
    <property type="entry name" value="HAD-SF_hydro_IIB"/>
</dbReference>
<reference evidence="1 2" key="1">
    <citation type="journal article" date="2014" name="Appl. Microbiol. Biotechnol.">
        <title>Transformable facultative thermophile Geobacillus stearothermophilus NUB3621 as a host strain for metabolic engineering.</title>
        <authorList>
            <person name="Blanchard K."/>
            <person name="Robic S."/>
            <person name="Matsumura I."/>
        </authorList>
    </citation>
    <scope>NUCLEOTIDE SEQUENCE [LARGE SCALE GENOMIC DNA]</scope>
    <source>
        <strain evidence="1 2">NUB3621</strain>
    </source>
</reference>
<evidence type="ECO:0000313" key="2">
    <source>
        <dbReference type="Proteomes" id="UP000023566"/>
    </source>
</evidence>
<dbReference type="PANTHER" id="PTHR10000:SF55">
    <property type="entry name" value="5-AMINO-6-(5-PHOSPHO-D-RIBITYLAMINO)URACIL PHOSPHATASE YCSE"/>
    <property type="match status" value="1"/>
</dbReference>
<dbReference type="InterPro" id="IPR036412">
    <property type="entry name" value="HAD-like_sf"/>
</dbReference>
<keyword evidence="1" id="KW-0378">Hydrolase</keyword>
<dbReference type="AlphaFoldDB" id="A0ABC9VAN9"/>
<keyword evidence="2" id="KW-1185">Reference proteome</keyword>
<dbReference type="EMBL" id="AOTZ01000009">
    <property type="protein sequence ID" value="EZP75194.1"/>
    <property type="molecule type" value="Genomic_DNA"/>
</dbReference>
<dbReference type="InterPro" id="IPR023214">
    <property type="entry name" value="HAD_sf"/>
</dbReference>
<organism evidence="1 2">
    <name type="scientific">Parageobacillus genomosp. 1</name>
    <dbReference type="NCBI Taxonomy" id="1295642"/>
    <lineage>
        <taxon>Bacteria</taxon>
        <taxon>Bacillati</taxon>
        <taxon>Bacillota</taxon>
        <taxon>Bacilli</taxon>
        <taxon>Bacillales</taxon>
        <taxon>Anoxybacillaceae</taxon>
        <taxon>Parageobacillus</taxon>
    </lineage>
</organism>
<evidence type="ECO:0000313" key="1">
    <source>
        <dbReference type="EMBL" id="EZP75194.1"/>
    </source>
</evidence>
<dbReference type="RefSeq" id="WP_043906160.1">
    <property type="nucleotide sequence ID" value="NZ_CM002692.1"/>
</dbReference>
<dbReference type="Gene3D" id="3.40.50.1000">
    <property type="entry name" value="HAD superfamily/HAD-like"/>
    <property type="match status" value="1"/>
</dbReference>
<dbReference type="NCBIfam" id="TIGR00099">
    <property type="entry name" value="Cof-subfamily"/>
    <property type="match status" value="1"/>
</dbReference>
<dbReference type="SFLD" id="SFLDS00003">
    <property type="entry name" value="Haloacid_Dehalogenase"/>
    <property type="match status" value="1"/>
</dbReference>
<comment type="caution">
    <text evidence="1">The sequence shown here is derived from an EMBL/GenBank/DDBJ whole genome shotgun (WGS) entry which is preliminary data.</text>
</comment>
<sequence>MSLIALDLDGTVLNNRNEISEENIKAIEYAQQKGMEVVIATGRAYFDVQSILKKAGLSAPVIGTNGSTIHTKEGNCLLQVPIEENVVKELVEWLDQHQYYYEVFTDKAIFTPKHARNLLMEELDKVKHHNPAMNANELKEIAKRQFGQEGYVFIENVNDLFLEKRPFLNVLAFSFERDKLETFLHQFQSNQHLTIVSSGEYNLEIHSRQTSKGIALETFSQFRGLSLDHAMAIGDSINDLSMFEKVKYRVAMGNANEKIKSVCNMITDTNDENGVAKAIYTYMEKVDSLLSLS</sequence>
<dbReference type="InterPro" id="IPR000150">
    <property type="entry name" value="Cof"/>
</dbReference>
<proteinExistence type="predicted"/>
<dbReference type="Pfam" id="PF08282">
    <property type="entry name" value="Hydrolase_3"/>
    <property type="match status" value="1"/>
</dbReference>
<accession>A0ABC9VAN9</accession>
<dbReference type="SFLD" id="SFLDG01140">
    <property type="entry name" value="C2.B:_Phosphomannomutase_and_P"/>
    <property type="match status" value="1"/>
</dbReference>
<dbReference type="PANTHER" id="PTHR10000">
    <property type="entry name" value="PHOSPHOSERINE PHOSPHATASE"/>
    <property type="match status" value="1"/>
</dbReference>
<gene>
    <name evidence="1" type="ORF">H839_16878</name>
</gene>
<dbReference type="Proteomes" id="UP000023566">
    <property type="component" value="Chromosome"/>
</dbReference>
<dbReference type="SFLD" id="SFLDG01144">
    <property type="entry name" value="C2.B.4:_PGP_Like"/>
    <property type="match status" value="1"/>
</dbReference>